<dbReference type="GO" id="GO:0045893">
    <property type="term" value="P:positive regulation of DNA-templated transcription"/>
    <property type="evidence" value="ECO:0007669"/>
    <property type="project" value="TreeGrafter"/>
</dbReference>
<keyword evidence="3" id="KW-0805">Transcription regulation</keyword>
<name>A0A124SGN9_CYNCS</name>
<dbReference type="GO" id="GO:0006952">
    <property type="term" value="P:defense response"/>
    <property type="evidence" value="ECO:0007669"/>
    <property type="project" value="UniProtKB-KW"/>
</dbReference>
<protein>
    <submittedName>
        <fullName evidence="10">AP2/ERF domain-containing protein</fullName>
    </submittedName>
</protein>
<dbReference type="OrthoDB" id="1938645at2759"/>
<evidence type="ECO:0000313" key="11">
    <source>
        <dbReference type="Proteomes" id="UP000243975"/>
    </source>
</evidence>
<evidence type="ECO:0000256" key="1">
    <source>
        <dbReference type="ARBA" id="ARBA00004123"/>
    </source>
</evidence>
<feature type="region of interest" description="Disordered" evidence="8">
    <location>
        <begin position="125"/>
        <end position="178"/>
    </location>
</feature>
<dbReference type="FunFam" id="3.30.730.10:FF:000001">
    <property type="entry name" value="Ethylene-responsive transcription factor 2"/>
    <property type="match status" value="1"/>
</dbReference>
<keyword evidence="4" id="KW-0238">DNA-binding</keyword>
<evidence type="ECO:0000256" key="5">
    <source>
        <dbReference type="ARBA" id="ARBA00023163"/>
    </source>
</evidence>
<dbReference type="InterPro" id="IPR001471">
    <property type="entry name" value="AP2/ERF_dom"/>
</dbReference>
<dbReference type="EMBL" id="LEKV01001532">
    <property type="protein sequence ID" value="KVI07006.1"/>
    <property type="molecule type" value="Genomic_DNA"/>
</dbReference>
<evidence type="ECO:0000259" key="9">
    <source>
        <dbReference type="PROSITE" id="PS51032"/>
    </source>
</evidence>
<comment type="similarity">
    <text evidence="7">Belongs to the AP2/ERF transcription factor family. ERF subfamily.</text>
</comment>
<reference evidence="10 11" key="1">
    <citation type="journal article" date="2016" name="Sci. Rep.">
        <title>The genome sequence of the outbreeding globe artichoke constructed de novo incorporating a phase-aware low-pass sequencing strategy of F1 progeny.</title>
        <authorList>
            <person name="Scaglione D."/>
            <person name="Reyes-Chin-Wo S."/>
            <person name="Acquadro A."/>
            <person name="Froenicke L."/>
            <person name="Portis E."/>
            <person name="Beitel C."/>
            <person name="Tirone M."/>
            <person name="Mauro R."/>
            <person name="Lo Monaco A."/>
            <person name="Mauromicale G."/>
            <person name="Faccioli P."/>
            <person name="Cattivelli L."/>
            <person name="Rieseberg L."/>
            <person name="Michelmore R."/>
            <person name="Lanteri S."/>
        </authorList>
    </citation>
    <scope>NUCLEOTIDE SEQUENCE [LARGE SCALE GENOMIC DNA]</scope>
    <source>
        <strain evidence="10">2C</strain>
    </source>
</reference>
<dbReference type="PROSITE" id="PS51032">
    <property type="entry name" value="AP2_ERF"/>
    <property type="match status" value="1"/>
</dbReference>
<feature type="domain" description="AP2/ERF" evidence="9">
    <location>
        <begin position="65"/>
        <end position="122"/>
    </location>
</feature>
<dbReference type="Proteomes" id="UP000243975">
    <property type="component" value="Unassembled WGS sequence"/>
</dbReference>
<proteinExistence type="inferred from homology"/>
<organism evidence="10 11">
    <name type="scientific">Cynara cardunculus var. scolymus</name>
    <name type="common">Globe artichoke</name>
    <name type="synonym">Cynara scolymus</name>
    <dbReference type="NCBI Taxonomy" id="59895"/>
    <lineage>
        <taxon>Eukaryota</taxon>
        <taxon>Viridiplantae</taxon>
        <taxon>Streptophyta</taxon>
        <taxon>Embryophyta</taxon>
        <taxon>Tracheophyta</taxon>
        <taxon>Spermatophyta</taxon>
        <taxon>Magnoliopsida</taxon>
        <taxon>eudicotyledons</taxon>
        <taxon>Gunneridae</taxon>
        <taxon>Pentapetalae</taxon>
        <taxon>asterids</taxon>
        <taxon>campanulids</taxon>
        <taxon>Asterales</taxon>
        <taxon>Asteraceae</taxon>
        <taxon>Carduoideae</taxon>
        <taxon>Cardueae</taxon>
        <taxon>Carduinae</taxon>
        <taxon>Cynara</taxon>
    </lineage>
</organism>
<dbReference type="Gene3D" id="3.30.730.10">
    <property type="entry name" value="AP2/ERF domain"/>
    <property type="match status" value="1"/>
</dbReference>
<comment type="caution">
    <text evidence="10">The sequence shown here is derived from an EMBL/GenBank/DDBJ whole genome shotgun (WGS) entry which is preliminary data.</text>
</comment>
<dbReference type="AlphaFoldDB" id="A0A124SGN9"/>
<dbReference type="InterPro" id="IPR036955">
    <property type="entry name" value="AP2/ERF_dom_sf"/>
</dbReference>
<dbReference type="PANTHER" id="PTHR31241">
    <property type="entry name" value="DEHYDRATION-RESPONSIVE ELEMENT-BINDING PROTEIN 2C"/>
    <property type="match status" value="1"/>
</dbReference>
<dbReference type="SMART" id="SM00380">
    <property type="entry name" value="AP2"/>
    <property type="match status" value="1"/>
</dbReference>
<comment type="subcellular location">
    <subcellularLocation>
        <location evidence="1">Nucleus</location>
    </subcellularLocation>
</comment>
<dbReference type="OMA" id="TSYMNNA"/>
<sequence>MDDTATGHHLPQDHHHDTSITNNHLHSTSDSSPPTATTCSAGLETRSSPNRKGKGKGGPDNSKFKYRGVRQRSWGKWVAEIREPRKRTRRWLGTFSTAEDAARAYDRAAVILYGSRAQLNLQQTCTDGNTTSSTSSSHSSSSSSSRGGSGSSSSSTTQTLRPILPRPAGFNLNFSNSQAPPSPLPVFGNYLPYGLIYPTVHQGTNGSDDRCTGNIVPYPLQMVQQQQEYLPYTNTNNITVLTGEDPTFRGTTMLTSFDANPNPNPNPRSNLEKLRQSPQQYRDYQGNGYEKDDDEIKALVGSVGSSLSLISSASPPMGIGEAVSDPTVVGGPTSPSLWSYTHDDEYPPPCIWDYGDPSFDF</sequence>
<evidence type="ECO:0000256" key="8">
    <source>
        <dbReference type="SAM" id="MobiDB-lite"/>
    </source>
</evidence>
<keyword evidence="6" id="KW-0539">Nucleus</keyword>
<keyword evidence="11" id="KW-1185">Reference proteome</keyword>
<feature type="region of interest" description="Disordered" evidence="8">
    <location>
        <begin position="254"/>
        <end position="280"/>
    </location>
</feature>
<dbReference type="Gramene" id="KVI07006">
    <property type="protein sequence ID" value="KVI07006"/>
    <property type="gene ID" value="Ccrd_014630"/>
</dbReference>
<gene>
    <name evidence="10" type="ORF">Ccrd_014630</name>
</gene>
<keyword evidence="2" id="KW-0611">Plant defense</keyword>
<dbReference type="Pfam" id="PF00847">
    <property type="entry name" value="AP2"/>
    <property type="match status" value="1"/>
</dbReference>
<dbReference type="GO" id="GO:0003700">
    <property type="term" value="F:DNA-binding transcription factor activity"/>
    <property type="evidence" value="ECO:0007669"/>
    <property type="project" value="InterPro"/>
</dbReference>
<dbReference type="CDD" id="cd00018">
    <property type="entry name" value="AP2"/>
    <property type="match status" value="1"/>
</dbReference>
<dbReference type="PANTHER" id="PTHR31241:SF24">
    <property type="entry name" value="ETHYLENE-RESPONSIVE TRANSCRIPTION FACTOR ABI4"/>
    <property type="match status" value="1"/>
</dbReference>
<dbReference type="GO" id="GO:0005634">
    <property type="term" value="C:nucleus"/>
    <property type="evidence" value="ECO:0007669"/>
    <property type="project" value="UniProtKB-SubCell"/>
</dbReference>
<evidence type="ECO:0000256" key="2">
    <source>
        <dbReference type="ARBA" id="ARBA00022821"/>
    </source>
</evidence>
<evidence type="ECO:0000256" key="6">
    <source>
        <dbReference type="ARBA" id="ARBA00023242"/>
    </source>
</evidence>
<accession>A0A124SGN9</accession>
<keyword evidence="5" id="KW-0804">Transcription</keyword>
<evidence type="ECO:0000256" key="4">
    <source>
        <dbReference type="ARBA" id="ARBA00023125"/>
    </source>
</evidence>
<dbReference type="InterPro" id="IPR016177">
    <property type="entry name" value="DNA-bd_dom_sf"/>
</dbReference>
<evidence type="ECO:0000256" key="7">
    <source>
        <dbReference type="ARBA" id="ARBA00024343"/>
    </source>
</evidence>
<dbReference type="SUPFAM" id="SSF54171">
    <property type="entry name" value="DNA-binding domain"/>
    <property type="match status" value="1"/>
</dbReference>
<evidence type="ECO:0000313" key="10">
    <source>
        <dbReference type="EMBL" id="KVI07006.1"/>
    </source>
</evidence>
<feature type="region of interest" description="Disordered" evidence="8">
    <location>
        <begin position="1"/>
        <end position="68"/>
    </location>
</feature>
<dbReference type="STRING" id="59895.A0A124SGN9"/>
<feature type="compositionally biased region" description="Low complexity" evidence="8">
    <location>
        <begin position="130"/>
        <end position="157"/>
    </location>
</feature>
<evidence type="ECO:0000256" key="3">
    <source>
        <dbReference type="ARBA" id="ARBA00023015"/>
    </source>
</evidence>
<dbReference type="GO" id="GO:0000976">
    <property type="term" value="F:transcription cis-regulatory region binding"/>
    <property type="evidence" value="ECO:0007669"/>
    <property type="project" value="TreeGrafter"/>
</dbReference>
<dbReference type="PRINTS" id="PR00367">
    <property type="entry name" value="ETHRSPELEMNT"/>
</dbReference>
<feature type="compositionally biased region" description="Low complexity" evidence="8">
    <location>
        <begin position="28"/>
        <end position="41"/>
    </location>
</feature>